<sequence>MSSSNSQENVVASNLPSSAIEAKPPVDRAESPTDILREQNVALSKLPSLTDKTSSPGHHSPTDEAKPMSSPLKNKASSPSVVENMSSRTEPSSVDQAESRVDLAREENTSKLPSAASKAKSPERPPPSDGAKPTTQSPLEDSIALPTSPLPKENVSSSKLPSLASENNIVSSAKPSPSDKGTPPKPPSTGDKTKSPMPPSSDKRETDGQPKAPPAKRYKGVPIYPRGVLEERQRQKEAEAAHRTAQSQRLAESRRMHREERERQKEAREIRMWREEIRAEVERIKEEEESKQNPSSFPLPEPGRLRCRMCGASYDRENNYGCPKVKG</sequence>
<dbReference type="Proteomes" id="UP001497700">
    <property type="component" value="Unassembled WGS sequence"/>
</dbReference>
<organism evidence="1 2">
    <name type="scientific">Hypoxylon rubiginosum</name>
    <dbReference type="NCBI Taxonomy" id="110542"/>
    <lineage>
        <taxon>Eukaryota</taxon>
        <taxon>Fungi</taxon>
        <taxon>Dikarya</taxon>
        <taxon>Ascomycota</taxon>
        <taxon>Pezizomycotina</taxon>
        <taxon>Sordariomycetes</taxon>
        <taxon>Xylariomycetidae</taxon>
        <taxon>Xylariales</taxon>
        <taxon>Hypoxylaceae</taxon>
        <taxon>Hypoxylon</taxon>
    </lineage>
</organism>
<proteinExistence type="predicted"/>
<comment type="caution">
    <text evidence="1">The sequence shown here is derived from an EMBL/GenBank/DDBJ whole genome shotgun (WGS) entry which is preliminary data.</text>
</comment>
<protein>
    <submittedName>
        <fullName evidence="1">Uncharacterized protein</fullName>
    </submittedName>
</protein>
<name>A0ACB9Z8M7_9PEZI</name>
<evidence type="ECO:0000313" key="2">
    <source>
        <dbReference type="Proteomes" id="UP001497700"/>
    </source>
</evidence>
<evidence type="ECO:0000313" key="1">
    <source>
        <dbReference type="EMBL" id="KAI4867822.1"/>
    </source>
</evidence>
<feature type="non-terminal residue" evidence="1">
    <location>
        <position position="327"/>
    </location>
</feature>
<accession>A0ACB9Z8M7</accession>
<keyword evidence="2" id="KW-1185">Reference proteome</keyword>
<dbReference type="EMBL" id="MU393443">
    <property type="protein sequence ID" value="KAI4867822.1"/>
    <property type="molecule type" value="Genomic_DNA"/>
</dbReference>
<gene>
    <name evidence="1" type="ORF">F4820DRAFT_412230</name>
</gene>
<reference evidence="1 2" key="1">
    <citation type="journal article" date="2022" name="New Phytol.">
        <title>Ecological generalism drives hyperdiversity of secondary metabolite gene clusters in xylarialean endophytes.</title>
        <authorList>
            <person name="Franco M.E.E."/>
            <person name="Wisecaver J.H."/>
            <person name="Arnold A.E."/>
            <person name="Ju Y.M."/>
            <person name="Slot J.C."/>
            <person name="Ahrendt S."/>
            <person name="Moore L.P."/>
            <person name="Eastman K.E."/>
            <person name="Scott K."/>
            <person name="Konkel Z."/>
            <person name="Mondo S.J."/>
            <person name="Kuo A."/>
            <person name="Hayes R.D."/>
            <person name="Haridas S."/>
            <person name="Andreopoulos B."/>
            <person name="Riley R."/>
            <person name="LaButti K."/>
            <person name="Pangilinan J."/>
            <person name="Lipzen A."/>
            <person name="Amirebrahimi M."/>
            <person name="Yan J."/>
            <person name="Adam C."/>
            <person name="Keymanesh K."/>
            <person name="Ng V."/>
            <person name="Louie K."/>
            <person name="Northen T."/>
            <person name="Drula E."/>
            <person name="Henrissat B."/>
            <person name="Hsieh H.M."/>
            <person name="Youens-Clark K."/>
            <person name="Lutzoni F."/>
            <person name="Miadlikowska J."/>
            <person name="Eastwood D.C."/>
            <person name="Hamelin R.C."/>
            <person name="Grigoriev I.V."/>
            <person name="U'Ren J.M."/>
        </authorList>
    </citation>
    <scope>NUCLEOTIDE SEQUENCE [LARGE SCALE GENOMIC DNA]</scope>
    <source>
        <strain evidence="1 2">CBS 119005</strain>
    </source>
</reference>